<keyword evidence="1" id="KW-0812">Transmembrane</keyword>
<feature type="transmembrane region" description="Helical" evidence="1">
    <location>
        <begin position="80"/>
        <end position="100"/>
    </location>
</feature>
<protein>
    <recommendedName>
        <fullName evidence="4">DoxX family protein</fullName>
    </recommendedName>
</protein>
<evidence type="ECO:0000313" key="2">
    <source>
        <dbReference type="EMBL" id="MBC2778928.1"/>
    </source>
</evidence>
<feature type="transmembrane region" description="Helical" evidence="1">
    <location>
        <begin position="12"/>
        <end position="36"/>
    </location>
</feature>
<name>A0A842HXP2_9SPHN</name>
<keyword evidence="1" id="KW-0472">Membrane</keyword>
<reference evidence="2 3" key="1">
    <citation type="submission" date="2020-08" db="EMBL/GenBank/DDBJ databases">
        <title>Draft genome sequence of Parasphingopyxis sp. GrpM-11.</title>
        <authorList>
            <person name="Oh J."/>
            <person name="Roh D.-H."/>
        </authorList>
    </citation>
    <scope>NUCLEOTIDE SEQUENCE [LARGE SCALE GENOMIC DNA]</scope>
    <source>
        <strain evidence="2 3">GrpM-11</strain>
    </source>
</reference>
<proteinExistence type="predicted"/>
<dbReference type="AlphaFoldDB" id="A0A842HXP2"/>
<dbReference type="EMBL" id="JACJVJ010000003">
    <property type="protein sequence ID" value="MBC2778928.1"/>
    <property type="molecule type" value="Genomic_DNA"/>
</dbReference>
<keyword evidence="3" id="KW-1185">Reference proteome</keyword>
<accession>A0A842HXP2</accession>
<evidence type="ECO:0008006" key="4">
    <source>
        <dbReference type="Google" id="ProtNLM"/>
    </source>
</evidence>
<evidence type="ECO:0000256" key="1">
    <source>
        <dbReference type="SAM" id="Phobius"/>
    </source>
</evidence>
<feature type="transmembrane region" description="Helical" evidence="1">
    <location>
        <begin position="56"/>
        <end position="73"/>
    </location>
</feature>
<feature type="transmembrane region" description="Helical" evidence="1">
    <location>
        <begin position="120"/>
        <end position="142"/>
    </location>
</feature>
<keyword evidence="1" id="KW-1133">Transmembrane helix</keyword>
<comment type="caution">
    <text evidence="2">The sequence shown here is derived from an EMBL/GenBank/DDBJ whole genome shotgun (WGS) entry which is preliminary data.</text>
</comment>
<evidence type="ECO:0000313" key="3">
    <source>
        <dbReference type="Proteomes" id="UP000564378"/>
    </source>
</evidence>
<dbReference type="Proteomes" id="UP000564378">
    <property type="component" value="Unassembled WGS sequence"/>
</dbReference>
<gene>
    <name evidence="2" type="ORF">H6P80_14990</name>
</gene>
<organism evidence="2 3">
    <name type="scientific">Parasphingopyxis marina</name>
    <dbReference type="NCBI Taxonomy" id="2761622"/>
    <lineage>
        <taxon>Bacteria</taxon>
        <taxon>Pseudomonadati</taxon>
        <taxon>Pseudomonadota</taxon>
        <taxon>Alphaproteobacteria</taxon>
        <taxon>Sphingomonadales</taxon>
        <taxon>Sphingomonadaceae</taxon>
        <taxon>Parasphingopyxis</taxon>
    </lineage>
</organism>
<sequence>MGYQRMIFIARMILGIFYLISGLNWYFGFMPLPSIYMPVDAPMKHAVVTEMIRTGWMFQFAKTAEIVVGLSLLAGRAVPLTLALTVPLAFITFMLDAMIFDEIWGWVSGSTDTETLRAAIADMIIGGLCVLSLHVWLMLCYFDHYRPLFVWQAKATDWGGA</sequence>
<dbReference type="RefSeq" id="WP_185802235.1">
    <property type="nucleotide sequence ID" value="NZ_JACJVJ010000003.1"/>
</dbReference>